<reference evidence="1" key="1">
    <citation type="journal article" date="2021" name="PeerJ">
        <title>Extensive microbial diversity within the chicken gut microbiome revealed by metagenomics and culture.</title>
        <authorList>
            <person name="Gilroy R."/>
            <person name="Ravi A."/>
            <person name="Getino M."/>
            <person name="Pursley I."/>
            <person name="Horton D.L."/>
            <person name="Alikhan N.F."/>
            <person name="Baker D."/>
            <person name="Gharbi K."/>
            <person name="Hall N."/>
            <person name="Watson M."/>
            <person name="Adriaenssens E.M."/>
            <person name="Foster-Nyarko E."/>
            <person name="Jarju S."/>
            <person name="Secka A."/>
            <person name="Antonio M."/>
            <person name="Oren A."/>
            <person name="Chaudhuri R.R."/>
            <person name="La Ragione R."/>
            <person name="Hildebrand F."/>
            <person name="Pallen M.J."/>
        </authorList>
    </citation>
    <scope>NUCLEOTIDE SEQUENCE</scope>
    <source>
        <strain evidence="1">F6-6636</strain>
    </source>
</reference>
<comment type="caution">
    <text evidence="1">The sequence shown here is derived from an EMBL/GenBank/DDBJ whole genome shotgun (WGS) entry which is preliminary data.</text>
</comment>
<organism evidence="1 2">
    <name type="scientific">Candidatus Paralactobacillus gallistercoris</name>
    <dbReference type="NCBI Taxonomy" id="2838724"/>
    <lineage>
        <taxon>Bacteria</taxon>
        <taxon>Bacillati</taxon>
        <taxon>Bacillota</taxon>
        <taxon>Bacilli</taxon>
        <taxon>Lactobacillales</taxon>
        <taxon>Lactobacillaceae</taxon>
        <taxon>Lactobacillus</taxon>
    </lineage>
</organism>
<proteinExistence type="predicted"/>
<dbReference type="EMBL" id="JAHLFS010000051">
    <property type="protein sequence ID" value="MBU3851899.1"/>
    <property type="molecule type" value="Genomic_DNA"/>
</dbReference>
<gene>
    <name evidence="1" type="ORF">H9901_04285</name>
</gene>
<protein>
    <submittedName>
        <fullName evidence="1">DUF4828 domain-containing protein</fullName>
    </submittedName>
</protein>
<dbReference type="AlphaFoldDB" id="A0A948TJI7"/>
<evidence type="ECO:0000313" key="2">
    <source>
        <dbReference type="Proteomes" id="UP000777303"/>
    </source>
</evidence>
<dbReference type="Pfam" id="PF16110">
    <property type="entry name" value="DUF4828"/>
    <property type="match status" value="1"/>
</dbReference>
<reference evidence="1" key="2">
    <citation type="submission" date="2021-04" db="EMBL/GenBank/DDBJ databases">
        <authorList>
            <person name="Gilroy R."/>
        </authorList>
    </citation>
    <scope>NUCLEOTIDE SEQUENCE</scope>
    <source>
        <strain evidence="1">F6-6636</strain>
    </source>
</reference>
<sequence>MFKFNHHFFHSQNKQHVEPLQLFVGTYTFLDTKTNKQHTFQITAQPQIIIDNTNLKGSVIGLTNRKLTFLDHYGYQLIIIRNDNQLSVYDEAEDETYPLTKPN</sequence>
<evidence type="ECO:0000313" key="1">
    <source>
        <dbReference type="EMBL" id="MBU3851899.1"/>
    </source>
</evidence>
<dbReference type="Proteomes" id="UP000777303">
    <property type="component" value="Unassembled WGS sequence"/>
</dbReference>
<accession>A0A948TJI7</accession>
<name>A0A948TJI7_9LACO</name>
<dbReference type="InterPro" id="IPR032254">
    <property type="entry name" value="DUF4828"/>
</dbReference>